<organism evidence="2 3">
    <name type="scientific">Nonomuraea angiospora</name>
    <dbReference type="NCBI Taxonomy" id="46172"/>
    <lineage>
        <taxon>Bacteria</taxon>
        <taxon>Bacillati</taxon>
        <taxon>Actinomycetota</taxon>
        <taxon>Actinomycetes</taxon>
        <taxon>Streptosporangiales</taxon>
        <taxon>Streptosporangiaceae</taxon>
        <taxon>Nonomuraea</taxon>
    </lineage>
</organism>
<comment type="caution">
    <text evidence="2">The sequence shown here is derived from an EMBL/GenBank/DDBJ whole genome shotgun (WGS) entry which is preliminary data.</text>
</comment>
<feature type="chain" id="PRO_5047210204" evidence="1">
    <location>
        <begin position="26"/>
        <end position="268"/>
    </location>
</feature>
<keyword evidence="3" id="KW-1185">Reference proteome</keyword>
<keyword evidence="1" id="KW-0732">Signal</keyword>
<evidence type="ECO:0000313" key="2">
    <source>
        <dbReference type="EMBL" id="MBE1582686.1"/>
    </source>
</evidence>
<accession>A0ABR9LRH1</accession>
<dbReference type="RefSeq" id="WP_192783922.1">
    <property type="nucleotide sequence ID" value="NZ_JADBEK010000001.1"/>
</dbReference>
<dbReference type="SUPFAM" id="SSF89392">
    <property type="entry name" value="Prokaryotic lipoproteins and lipoprotein localization factors"/>
    <property type="match status" value="1"/>
</dbReference>
<evidence type="ECO:0000313" key="3">
    <source>
        <dbReference type="Proteomes" id="UP000633509"/>
    </source>
</evidence>
<reference evidence="2 3" key="1">
    <citation type="submission" date="2020-10" db="EMBL/GenBank/DDBJ databases">
        <title>Sequencing the genomes of 1000 actinobacteria strains.</title>
        <authorList>
            <person name="Klenk H.-P."/>
        </authorList>
    </citation>
    <scope>NUCLEOTIDE SEQUENCE [LARGE SCALE GENOMIC DNA]</scope>
    <source>
        <strain evidence="2 3">DSM 43173</strain>
    </source>
</reference>
<protein>
    <submittedName>
        <fullName evidence="2">Uncharacterized protein</fullName>
    </submittedName>
</protein>
<dbReference type="EMBL" id="JADBEK010000001">
    <property type="protein sequence ID" value="MBE1582686.1"/>
    <property type="molecule type" value="Genomic_DNA"/>
</dbReference>
<dbReference type="Proteomes" id="UP000633509">
    <property type="component" value="Unassembled WGS sequence"/>
</dbReference>
<sequence length="268" mass="29234">MKRMSVALVVAGLLSVSIPGGTVHAAPKPESLDSVIKAIKKQFAKNSSVRFSVKRHGGPPATWDIKASGAYRFKASGVYAADTTTISQEVGGTGRSREISIGREFYSQAYVRSKDGKYTWKSPSTVGKWTYGRNLAGVIWGEDLINGINPGFLKLGASHGATSTDGGTFEGAKTTLHSGTVTVPRLDERQAGMYFETEKEGDSSWEGPITWKLWVGPDDLPRRFHAIIRFTHPEGGDTYTMTMNIIYRGWGKPVKITAPPKHLITDDR</sequence>
<evidence type="ECO:0000256" key="1">
    <source>
        <dbReference type="SAM" id="SignalP"/>
    </source>
</evidence>
<gene>
    <name evidence="2" type="ORF">H4W80_000944</name>
</gene>
<feature type="signal peptide" evidence="1">
    <location>
        <begin position="1"/>
        <end position="25"/>
    </location>
</feature>
<proteinExistence type="predicted"/>
<dbReference type="Gene3D" id="2.50.20.20">
    <property type="match status" value="1"/>
</dbReference>
<name>A0ABR9LRH1_9ACTN</name>
<dbReference type="InterPro" id="IPR029046">
    <property type="entry name" value="LolA/LolB/LppX"/>
</dbReference>